<dbReference type="PROSITE" id="PS50931">
    <property type="entry name" value="HTH_LYSR"/>
    <property type="match status" value="1"/>
</dbReference>
<dbReference type="SUPFAM" id="SSF46785">
    <property type="entry name" value="Winged helix' DNA-binding domain"/>
    <property type="match status" value="1"/>
</dbReference>
<keyword evidence="3" id="KW-0238">DNA-binding</keyword>
<evidence type="ECO:0000256" key="3">
    <source>
        <dbReference type="ARBA" id="ARBA00023125"/>
    </source>
</evidence>
<dbReference type="PANTHER" id="PTHR30537">
    <property type="entry name" value="HTH-TYPE TRANSCRIPTIONAL REGULATOR"/>
    <property type="match status" value="1"/>
</dbReference>
<organism evidence="6 7">
    <name type="scientific">Sabulicella glaciei</name>
    <dbReference type="NCBI Taxonomy" id="2984948"/>
    <lineage>
        <taxon>Bacteria</taxon>
        <taxon>Pseudomonadati</taxon>
        <taxon>Pseudomonadota</taxon>
        <taxon>Alphaproteobacteria</taxon>
        <taxon>Acetobacterales</taxon>
        <taxon>Acetobacteraceae</taxon>
        <taxon>Sabulicella</taxon>
    </lineage>
</organism>
<dbReference type="PRINTS" id="PR00039">
    <property type="entry name" value="HTHLYSR"/>
</dbReference>
<name>A0ABT3NYY2_9PROT</name>
<evidence type="ECO:0000256" key="4">
    <source>
        <dbReference type="ARBA" id="ARBA00023163"/>
    </source>
</evidence>
<protein>
    <submittedName>
        <fullName evidence="6">LysR substrate-binding domain-containing protein</fullName>
    </submittedName>
</protein>
<dbReference type="Pfam" id="PF00126">
    <property type="entry name" value="HTH_1"/>
    <property type="match status" value="1"/>
</dbReference>
<dbReference type="Gene3D" id="1.10.10.10">
    <property type="entry name" value="Winged helix-like DNA-binding domain superfamily/Winged helix DNA-binding domain"/>
    <property type="match status" value="1"/>
</dbReference>
<evidence type="ECO:0000259" key="5">
    <source>
        <dbReference type="PROSITE" id="PS50931"/>
    </source>
</evidence>
<dbReference type="PANTHER" id="PTHR30537:SF26">
    <property type="entry name" value="GLYCINE CLEAVAGE SYSTEM TRANSCRIPTIONAL ACTIVATOR"/>
    <property type="match status" value="1"/>
</dbReference>
<keyword evidence="4" id="KW-0804">Transcription</keyword>
<dbReference type="InterPro" id="IPR036390">
    <property type="entry name" value="WH_DNA-bd_sf"/>
</dbReference>
<evidence type="ECO:0000313" key="7">
    <source>
        <dbReference type="Proteomes" id="UP001526430"/>
    </source>
</evidence>
<feature type="domain" description="HTH lysR-type" evidence="5">
    <location>
        <begin position="46"/>
        <end position="103"/>
    </location>
</feature>
<dbReference type="Gene3D" id="3.40.190.10">
    <property type="entry name" value="Periplasmic binding protein-like II"/>
    <property type="match status" value="2"/>
</dbReference>
<dbReference type="SUPFAM" id="SSF53850">
    <property type="entry name" value="Periplasmic binding protein-like II"/>
    <property type="match status" value="1"/>
</dbReference>
<keyword evidence="2" id="KW-0805">Transcription regulation</keyword>
<comment type="caution">
    <text evidence="6">The sequence shown here is derived from an EMBL/GenBank/DDBJ whole genome shotgun (WGS) entry which is preliminary data.</text>
</comment>
<comment type="similarity">
    <text evidence="1">Belongs to the LysR transcriptional regulatory family.</text>
</comment>
<dbReference type="InterPro" id="IPR058163">
    <property type="entry name" value="LysR-type_TF_proteobact-type"/>
</dbReference>
<dbReference type="InterPro" id="IPR005119">
    <property type="entry name" value="LysR_subst-bd"/>
</dbReference>
<evidence type="ECO:0000313" key="6">
    <source>
        <dbReference type="EMBL" id="MCW8087371.1"/>
    </source>
</evidence>
<proteinExistence type="inferred from homology"/>
<evidence type="ECO:0000256" key="1">
    <source>
        <dbReference type="ARBA" id="ARBA00009437"/>
    </source>
</evidence>
<dbReference type="Pfam" id="PF03466">
    <property type="entry name" value="LysR_substrate"/>
    <property type="match status" value="1"/>
</dbReference>
<gene>
    <name evidence="6" type="ORF">OF850_17210</name>
</gene>
<dbReference type="InterPro" id="IPR000847">
    <property type="entry name" value="LysR_HTH_N"/>
</dbReference>
<keyword evidence="7" id="KW-1185">Reference proteome</keyword>
<evidence type="ECO:0000256" key="2">
    <source>
        <dbReference type="ARBA" id="ARBA00023015"/>
    </source>
</evidence>
<dbReference type="InterPro" id="IPR036388">
    <property type="entry name" value="WH-like_DNA-bd_sf"/>
</dbReference>
<sequence length="359" mass="39219">MMCPGQRLPLIQLSAQRPRSQPKTCHAFMTEWNELVGIRAMRRHTPPTALLQAFEACARHLSVSRAAEELSLTQSAVSRQLAALEAKLGLRLFQRVRQRLVLTAAAATYGPEVRAALARIETATQEVLAHRGAGGTLNLAVSPTFGARWLMARMPRFQTLHRLVVVNMRNHTTLPWPLDFSGEGVQAAIQMGSVERPGVAVHPLVPDVRVPICAPALLAGGTLREPADLSRHTLLQHTTRPRAWVHWLQAHGVAGVDGLRGPQYQHHAIVVEAAAAGLGVALMPRFMVEPELAAGRLVVPFDLPLDDGQAYCLAYPKEIAAQPVLRAFRDWLLSEVATEIVGHTSSSLDESQQALNMET</sequence>
<dbReference type="EMBL" id="JAPFQI010000016">
    <property type="protein sequence ID" value="MCW8087371.1"/>
    <property type="molecule type" value="Genomic_DNA"/>
</dbReference>
<dbReference type="Proteomes" id="UP001526430">
    <property type="component" value="Unassembled WGS sequence"/>
</dbReference>
<accession>A0ABT3NYY2</accession>
<reference evidence="6 7" key="1">
    <citation type="submission" date="2022-10" db="EMBL/GenBank/DDBJ databases">
        <title>Roseococcus glaciei nov., sp. nov., isolated from glacier.</title>
        <authorList>
            <person name="Liu Q."/>
            <person name="Xin Y.-H."/>
        </authorList>
    </citation>
    <scope>NUCLEOTIDE SEQUENCE [LARGE SCALE GENOMIC DNA]</scope>
    <source>
        <strain evidence="6 7">MDT2-1-1</strain>
    </source>
</reference>